<dbReference type="PANTHER" id="PTHR30409">
    <property type="entry name" value="CARBAMATE KINASE"/>
    <property type="match status" value="1"/>
</dbReference>
<accession>A0ABU9E9Q2</accession>
<evidence type="ECO:0000256" key="3">
    <source>
        <dbReference type="ARBA" id="ARBA00022777"/>
    </source>
</evidence>
<evidence type="ECO:0000313" key="8">
    <source>
        <dbReference type="Proteomes" id="UP001484239"/>
    </source>
</evidence>
<name>A0ABU9E9Q2_9BACT</name>
<protein>
    <recommendedName>
        <fullName evidence="4 5">Carbamate kinase</fullName>
    </recommendedName>
</protein>
<keyword evidence="3 5" id="KW-0418">Kinase</keyword>
<evidence type="ECO:0000259" key="6">
    <source>
        <dbReference type="Pfam" id="PF00696"/>
    </source>
</evidence>
<dbReference type="SUPFAM" id="SSF53633">
    <property type="entry name" value="Carbamate kinase-like"/>
    <property type="match status" value="1"/>
</dbReference>
<dbReference type="PANTHER" id="PTHR30409:SF1">
    <property type="entry name" value="CARBAMATE KINASE-RELATED"/>
    <property type="match status" value="1"/>
</dbReference>
<dbReference type="GO" id="GO:0008804">
    <property type="term" value="F:carbamate kinase activity"/>
    <property type="evidence" value="ECO:0007669"/>
    <property type="project" value="UniProtKB-EC"/>
</dbReference>
<evidence type="ECO:0000256" key="1">
    <source>
        <dbReference type="ARBA" id="ARBA00011066"/>
    </source>
</evidence>
<dbReference type="NCBIfam" id="NF009008">
    <property type="entry name" value="PRK12354.1"/>
    <property type="match status" value="1"/>
</dbReference>
<dbReference type="RefSeq" id="WP_405284872.1">
    <property type="nucleotide sequence ID" value="NZ_CP144380.1"/>
</dbReference>
<dbReference type="PRINTS" id="PR01469">
    <property type="entry name" value="CARBMTKINASE"/>
</dbReference>
<dbReference type="CDD" id="cd04235">
    <property type="entry name" value="AAK_CK"/>
    <property type="match status" value="1"/>
</dbReference>
<gene>
    <name evidence="7" type="primary">arcC</name>
    <name evidence="7" type="ORF">WI372_04945</name>
</gene>
<dbReference type="Pfam" id="PF00696">
    <property type="entry name" value="AA_kinase"/>
    <property type="match status" value="1"/>
</dbReference>
<proteinExistence type="inferred from homology"/>
<dbReference type="NCBIfam" id="TIGR00746">
    <property type="entry name" value="arcC"/>
    <property type="match status" value="1"/>
</dbReference>
<keyword evidence="8" id="KW-1185">Reference proteome</keyword>
<reference evidence="7 8" key="1">
    <citation type="submission" date="2024-02" db="EMBL/GenBank/DDBJ databases">
        <title>A novel Gemmatimonadota bacterium.</title>
        <authorList>
            <person name="Du Z.-J."/>
            <person name="Ye Y.-Q."/>
        </authorList>
    </citation>
    <scope>NUCLEOTIDE SEQUENCE [LARGE SCALE GENOMIC DNA]</scope>
    <source>
        <strain evidence="7 8">DH-20</strain>
    </source>
</reference>
<dbReference type="EMBL" id="JBBHLI010000002">
    <property type="protein sequence ID" value="MEK9500315.1"/>
    <property type="molecule type" value="Genomic_DNA"/>
</dbReference>
<dbReference type="PIRSF" id="PIRSF000723">
    <property type="entry name" value="Carbamate_kin"/>
    <property type="match status" value="1"/>
</dbReference>
<dbReference type="InterPro" id="IPR036393">
    <property type="entry name" value="AceGlu_kinase-like_sf"/>
</dbReference>
<dbReference type="Proteomes" id="UP001484239">
    <property type="component" value="Unassembled WGS sequence"/>
</dbReference>
<evidence type="ECO:0000256" key="4">
    <source>
        <dbReference type="NCBIfam" id="TIGR00746"/>
    </source>
</evidence>
<evidence type="ECO:0000256" key="5">
    <source>
        <dbReference type="PIRNR" id="PIRNR000723"/>
    </source>
</evidence>
<dbReference type="InterPro" id="IPR003964">
    <property type="entry name" value="Carb_kinase"/>
</dbReference>
<evidence type="ECO:0000313" key="7">
    <source>
        <dbReference type="EMBL" id="MEK9500315.1"/>
    </source>
</evidence>
<evidence type="ECO:0000256" key="2">
    <source>
        <dbReference type="ARBA" id="ARBA00022679"/>
    </source>
</evidence>
<comment type="similarity">
    <text evidence="1 5">Belongs to the carbamate kinase family.</text>
</comment>
<comment type="caution">
    <text evidence="7">The sequence shown here is derived from an EMBL/GenBank/DDBJ whole genome shotgun (WGS) entry which is preliminary data.</text>
</comment>
<feature type="domain" description="Aspartate/glutamate/uridylate kinase" evidence="6">
    <location>
        <begin position="3"/>
        <end position="279"/>
    </location>
</feature>
<dbReference type="Gene3D" id="3.40.1160.10">
    <property type="entry name" value="Acetylglutamate kinase-like"/>
    <property type="match status" value="1"/>
</dbReference>
<keyword evidence="2 5" id="KW-0808">Transferase</keyword>
<sequence>MSLVVVALGGNALLRRGEPLTLEAQEANARVACRALAPLAEEHDLVITHGNGPQVGLLALRSEAYDATRPQPLDVLGAESEGMIGYLLERGLRSVMPGRPVAALLTQVSVDADDPAFGRPTKPIGPVYDEDEAHRLADERKWAITRDGEGWRRVVPSPRPRGILELETIRLLVEHGVVPICAGGGGVPVTVGIDGRVAGVDGVIDKDATAALLARQLQADLLVLLTDVDGVMLDHGSPEARVLRRVTPEALRDLELPEGSMGPKAAACADFVESTGGRAAIGRLDRAAAVVRGEAGTQVEARPRPNLRPS</sequence>
<dbReference type="InterPro" id="IPR001048">
    <property type="entry name" value="Asp/Glu/Uridylate_kinase"/>
</dbReference>
<organism evidence="7 8">
    <name type="scientific">Gaopeijia maritima</name>
    <dbReference type="NCBI Taxonomy" id="3119007"/>
    <lineage>
        <taxon>Bacteria</taxon>
        <taxon>Pseudomonadati</taxon>
        <taxon>Gemmatimonadota</taxon>
        <taxon>Longimicrobiia</taxon>
        <taxon>Gaopeijiales</taxon>
        <taxon>Gaopeijiaceae</taxon>
        <taxon>Gaopeijia</taxon>
    </lineage>
</organism>